<dbReference type="Proteomes" id="UP000529710">
    <property type="component" value="Unassembled WGS sequence"/>
</dbReference>
<organism evidence="10 11">
    <name type="scientific">Bifidobacterium erythrocebi</name>
    <dbReference type="NCBI Taxonomy" id="2675325"/>
    <lineage>
        <taxon>Bacteria</taxon>
        <taxon>Bacillati</taxon>
        <taxon>Actinomycetota</taxon>
        <taxon>Actinomycetes</taxon>
        <taxon>Bifidobacteriales</taxon>
        <taxon>Bifidobacteriaceae</taxon>
        <taxon>Bifidobacterium</taxon>
    </lineage>
</organism>
<evidence type="ECO:0000259" key="9">
    <source>
        <dbReference type="PROSITE" id="PS50850"/>
    </source>
</evidence>
<name>A0A7Y0ETZ0_9BIFI</name>
<keyword evidence="11" id="KW-1185">Reference proteome</keyword>
<evidence type="ECO:0000256" key="7">
    <source>
        <dbReference type="SAM" id="MobiDB-lite"/>
    </source>
</evidence>
<dbReference type="GO" id="GO:0022857">
    <property type="term" value="F:transmembrane transporter activity"/>
    <property type="evidence" value="ECO:0007669"/>
    <property type="project" value="InterPro"/>
</dbReference>
<feature type="compositionally biased region" description="Low complexity" evidence="7">
    <location>
        <begin position="187"/>
        <end position="198"/>
    </location>
</feature>
<evidence type="ECO:0000256" key="1">
    <source>
        <dbReference type="ARBA" id="ARBA00004651"/>
    </source>
</evidence>
<dbReference type="RefSeq" id="WP_169079281.1">
    <property type="nucleotide sequence ID" value="NZ_JAAIIF010000007.1"/>
</dbReference>
<proteinExistence type="inferred from homology"/>
<feature type="transmembrane region" description="Helical" evidence="8">
    <location>
        <begin position="368"/>
        <end position="391"/>
    </location>
</feature>
<comment type="caution">
    <text evidence="10">The sequence shown here is derived from an EMBL/GenBank/DDBJ whole genome shotgun (WGS) entry which is preliminary data.</text>
</comment>
<dbReference type="SUPFAM" id="SSF103473">
    <property type="entry name" value="MFS general substrate transporter"/>
    <property type="match status" value="1"/>
</dbReference>
<feature type="domain" description="Major facilitator superfamily (MFS) profile" evidence="9">
    <location>
        <begin position="5"/>
        <end position="399"/>
    </location>
</feature>
<evidence type="ECO:0000256" key="3">
    <source>
        <dbReference type="ARBA" id="ARBA00022448"/>
    </source>
</evidence>
<gene>
    <name evidence="10" type="ORF">G1C98_0674</name>
</gene>
<dbReference type="InterPro" id="IPR020846">
    <property type="entry name" value="MFS_dom"/>
</dbReference>
<keyword evidence="6 8" id="KW-0472">Membrane</keyword>
<feature type="transmembrane region" description="Helical" evidence="8">
    <location>
        <begin position="95"/>
        <end position="116"/>
    </location>
</feature>
<dbReference type="PROSITE" id="PS50850">
    <property type="entry name" value="MFS"/>
    <property type="match status" value="1"/>
</dbReference>
<evidence type="ECO:0000256" key="8">
    <source>
        <dbReference type="SAM" id="Phobius"/>
    </source>
</evidence>
<evidence type="ECO:0000256" key="4">
    <source>
        <dbReference type="ARBA" id="ARBA00022692"/>
    </source>
</evidence>
<dbReference type="AlphaFoldDB" id="A0A7Y0ETZ0"/>
<dbReference type="PANTHER" id="PTHR23514">
    <property type="entry name" value="BYPASS OF STOP CODON PROTEIN 6"/>
    <property type="match status" value="1"/>
</dbReference>
<keyword evidence="4 8" id="KW-0812">Transmembrane</keyword>
<dbReference type="Pfam" id="PF07690">
    <property type="entry name" value="MFS_1"/>
    <property type="match status" value="1"/>
</dbReference>
<dbReference type="EMBL" id="JAAIIF010000007">
    <property type="protein sequence ID" value="NMM95938.1"/>
    <property type="molecule type" value="Genomic_DNA"/>
</dbReference>
<evidence type="ECO:0000313" key="10">
    <source>
        <dbReference type="EMBL" id="NMM95938.1"/>
    </source>
</evidence>
<keyword evidence="5 8" id="KW-1133">Transmembrane helix</keyword>
<reference evidence="10 11" key="1">
    <citation type="submission" date="2020-02" db="EMBL/GenBank/DDBJ databases">
        <title>Characterization of phylogenetic diversity of novel bifidobacterial species isolated in Czech ZOOs.</title>
        <authorList>
            <person name="Lugli G.A."/>
            <person name="Vera N.B."/>
            <person name="Ventura M."/>
        </authorList>
    </citation>
    <scope>NUCLEOTIDE SEQUENCE [LARGE SCALE GENOMIC DNA]</scope>
    <source>
        <strain evidence="10 11">DSM 109960</strain>
    </source>
</reference>
<evidence type="ECO:0000313" key="11">
    <source>
        <dbReference type="Proteomes" id="UP000529710"/>
    </source>
</evidence>
<keyword evidence="3" id="KW-0813">Transport</keyword>
<dbReference type="GO" id="GO:0005886">
    <property type="term" value="C:plasma membrane"/>
    <property type="evidence" value="ECO:0007669"/>
    <property type="project" value="UniProtKB-SubCell"/>
</dbReference>
<feature type="transmembrane region" description="Helical" evidence="8">
    <location>
        <begin position="258"/>
        <end position="276"/>
    </location>
</feature>
<dbReference type="InterPro" id="IPR011701">
    <property type="entry name" value="MFS"/>
</dbReference>
<feature type="transmembrane region" description="Helical" evidence="8">
    <location>
        <begin position="225"/>
        <end position="246"/>
    </location>
</feature>
<feature type="transmembrane region" description="Helical" evidence="8">
    <location>
        <begin position="128"/>
        <end position="148"/>
    </location>
</feature>
<feature type="transmembrane region" description="Helical" evidence="8">
    <location>
        <begin position="71"/>
        <end position="89"/>
    </location>
</feature>
<evidence type="ECO:0000256" key="6">
    <source>
        <dbReference type="ARBA" id="ARBA00023136"/>
    </source>
</evidence>
<protein>
    <submittedName>
        <fullName evidence="10">MFS transporter</fullName>
    </submittedName>
</protein>
<dbReference type="Gene3D" id="1.20.1250.20">
    <property type="entry name" value="MFS general substrate transporter like domains"/>
    <property type="match status" value="1"/>
</dbReference>
<dbReference type="InterPro" id="IPR051788">
    <property type="entry name" value="MFS_Transporter"/>
</dbReference>
<dbReference type="PANTHER" id="PTHR23514:SF3">
    <property type="entry name" value="BYPASS OF STOP CODON PROTEIN 6"/>
    <property type="match status" value="1"/>
</dbReference>
<feature type="transmembrane region" description="Helical" evidence="8">
    <location>
        <begin position="40"/>
        <end position="59"/>
    </location>
</feature>
<accession>A0A7Y0ETZ0</accession>
<feature type="region of interest" description="Disordered" evidence="7">
    <location>
        <begin position="187"/>
        <end position="206"/>
    </location>
</feature>
<dbReference type="InterPro" id="IPR036259">
    <property type="entry name" value="MFS_trans_sf"/>
</dbReference>
<feature type="transmembrane region" description="Helical" evidence="8">
    <location>
        <begin position="160"/>
        <end position="179"/>
    </location>
</feature>
<comment type="similarity">
    <text evidence="2">Belongs to the major facilitator superfamily.</text>
</comment>
<comment type="subcellular location">
    <subcellularLocation>
        <location evidence="1">Cell membrane</location>
        <topology evidence="1">Multi-pass membrane protein</topology>
    </subcellularLocation>
</comment>
<evidence type="ECO:0000256" key="2">
    <source>
        <dbReference type="ARBA" id="ARBA00008335"/>
    </source>
</evidence>
<sequence length="406" mass="43220">MASLLLAVIYVAFISLGLPDAMLGAAWPSMSQDLGAPLSWAGGISMVISAGTIVSALLSDRMTLRFGTGKVTVISVGLTAAALAGFSIAPNYWVMMAFAIPYGLGAGGVDAALNNYVAIHYESKHMSWLHAMWGLGMLTGPYVMGYALGRGQGWGWGYRYIAIIQVVLTAMLIASLPLWKQRKSGAEPAESSESAESGKPAKAEPAARKPLGFRGVLRIRGAKEILMMFFCYCAAEQTAMLWASSYMVLGNGIDKTTAAMWASFFGIGITVGRVLSGFLTMRFGDPTMIRIGQSVMFIGLVVLFIPLPAHAGTITGLMLVGLGCAPIYPCVIHSTPAYFGEDKSQAIVGMQMAFAYTGSMLMPPLFGLLAQTISISLFPWFLLACLAIMVVMHESLRRKCGDALSA</sequence>
<evidence type="ECO:0000256" key="5">
    <source>
        <dbReference type="ARBA" id="ARBA00022989"/>
    </source>
</evidence>